<accession>A0A1V1P3I3</accession>
<dbReference type="Gene3D" id="2.30.40.10">
    <property type="entry name" value="Urease, subunit C, domain 1"/>
    <property type="match status" value="1"/>
</dbReference>
<reference evidence="2" key="1">
    <citation type="submission" date="2012-11" db="EMBL/GenBank/DDBJ databases">
        <authorList>
            <person name="Lucero-Rivera Y.E."/>
            <person name="Tovar-Ramirez D."/>
        </authorList>
    </citation>
    <scope>NUCLEOTIDE SEQUENCE [LARGE SCALE GENOMIC DNA]</scope>
    <source>
        <strain evidence="2">Araruama</strain>
    </source>
</reference>
<dbReference type="PANTHER" id="PTHR22642">
    <property type="entry name" value="IMIDAZOLONEPROPIONASE"/>
    <property type="match status" value="1"/>
</dbReference>
<evidence type="ECO:0000313" key="1">
    <source>
        <dbReference type="EMBL" id="ETR69442.1"/>
    </source>
</evidence>
<proteinExistence type="predicted"/>
<dbReference type="GO" id="GO:0016810">
    <property type="term" value="F:hydrolase activity, acting on carbon-nitrogen (but not peptide) bonds"/>
    <property type="evidence" value="ECO:0007669"/>
    <property type="project" value="InterPro"/>
</dbReference>
<dbReference type="Gene3D" id="3.10.310.70">
    <property type="match status" value="1"/>
</dbReference>
<organism evidence="1 2">
    <name type="scientific">Candidatus Magnetoglobus multicellularis str. Araruama</name>
    <dbReference type="NCBI Taxonomy" id="890399"/>
    <lineage>
        <taxon>Bacteria</taxon>
        <taxon>Pseudomonadati</taxon>
        <taxon>Thermodesulfobacteriota</taxon>
        <taxon>Desulfobacteria</taxon>
        <taxon>Desulfobacterales</taxon>
        <taxon>Desulfobacteraceae</taxon>
        <taxon>Candidatus Magnetoglobus</taxon>
    </lineage>
</organism>
<dbReference type="EMBL" id="ATBP01000640">
    <property type="protein sequence ID" value="ETR69442.1"/>
    <property type="molecule type" value="Genomic_DNA"/>
</dbReference>
<evidence type="ECO:0000313" key="2">
    <source>
        <dbReference type="Proteomes" id="UP000189670"/>
    </source>
</evidence>
<dbReference type="InterPro" id="IPR011059">
    <property type="entry name" value="Metal-dep_hydrolase_composite"/>
</dbReference>
<name>A0A1V1P3I3_9BACT</name>
<comment type="caution">
    <text evidence="1">The sequence shown here is derived from an EMBL/GenBank/DDBJ whole genome shotgun (WGS) entry which is preliminary data.</text>
</comment>
<dbReference type="PANTHER" id="PTHR22642:SF2">
    <property type="entry name" value="PROTEIN LONG AFTER FAR-RED 3"/>
    <property type="match status" value="1"/>
</dbReference>
<gene>
    <name evidence="1" type="ORF">OMM_09590</name>
</gene>
<sequence length="165" mass="19020">MNIFENAEFISCEDNNRLFSVMIENKGKIIFTGNTVPETYKMANRINLKNKCVVPAFGDTHIHFSSFSYFNAGLDCRYANDFNDLGVIINQHICNHKTGKVLLCFGKFADFVVLDQNPLKIPVEQIKNVKIEDLYMKGEKYKSLVESPYQLFLRAAYAMFTFFAR</sequence>
<protein>
    <recommendedName>
        <fullName evidence="3">Amidohydrolase 3 domain-containing protein</fullName>
    </recommendedName>
</protein>
<dbReference type="Proteomes" id="UP000189670">
    <property type="component" value="Unassembled WGS sequence"/>
</dbReference>
<dbReference type="AlphaFoldDB" id="A0A1V1P3I3"/>
<evidence type="ECO:0008006" key="3">
    <source>
        <dbReference type="Google" id="ProtNLM"/>
    </source>
</evidence>
<dbReference type="SUPFAM" id="SSF51338">
    <property type="entry name" value="Composite domain of metallo-dependent hydrolases"/>
    <property type="match status" value="1"/>
</dbReference>
<dbReference type="Gene3D" id="3.20.20.140">
    <property type="entry name" value="Metal-dependent hydrolases"/>
    <property type="match status" value="1"/>
</dbReference>